<organism evidence="2 3">
    <name type="scientific">Cryptococcus amylolentus CBS 6039</name>
    <dbReference type="NCBI Taxonomy" id="1295533"/>
    <lineage>
        <taxon>Eukaryota</taxon>
        <taxon>Fungi</taxon>
        <taxon>Dikarya</taxon>
        <taxon>Basidiomycota</taxon>
        <taxon>Agaricomycotina</taxon>
        <taxon>Tremellomycetes</taxon>
        <taxon>Tremellales</taxon>
        <taxon>Cryptococcaceae</taxon>
        <taxon>Cryptococcus</taxon>
    </lineage>
</organism>
<name>A0A1E3HMV4_9TREE</name>
<feature type="region of interest" description="Disordered" evidence="1">
    <location>
        <begin position="243"/>
        <end position="262"/>
    </location>
</feature>
<feature type="region of interest" description="Disordered" evidence="1">
    <location>
        <begin position="1"/>
        <end position="50"/>
    </location>
</feature>
<keyword evidence="3" id="KW-1185">Reference proteome</keyword>
<proteinExistence type="predicted"/>
<comment type="caution">
    <text evidence="2">The sequence shown here is derived from an EMBL/GenBank/DDBJ whole genome shotgun (WGS) entry which is preliminary data.</text>
</comment>
<dbReference type="STRING" id="1295533.A0A1E3HMV4"/>
<dbReference type="AlphaFoldDB" id="A0A1E3HMV4"/>
<accession>A0A1E3HMV4</accession>
<reference evidence="2 3" key="1">
    <citation type="submission" date="2016-06" db="EMBL/GenBank/DDBJ databases">
        <title>Evolution of pathogenesis and genome organization in the Tremellales.</title>
        <authorList>
            <person name="Cuomo C."/>
            <person name="Litvintseva A."/>
            <person name="Heitman J."/>
            <person name="Chen Y."/>
            <person name="Sun S."/>
            <person name="Springer D."/>
            <person name="Dromer F."/>
            <person name="Young S."/>
            <person name="Zeng Q."/>
            <person name="Chapman S."/>
            <person name="Gujja S."/>
            <person name="Saif S."/>
            <person name="Birren B."/>
        </authorList>
    </citation>
    <scope>NUCLEOTIDE SEQUENCE [LARGE SCALE GENOMIC DNA]</scope>
    <source>
        <strain evidence="2 3">CBS 6039</strain>
    </source>
</reference>
<sequence length="276" mass="29227">MNDPLSALSAPPPRYLLESDSSDEEGQGAYPGSAPASRPKIQPDQPPVTVTLPTGGTVEGAVVAIGQAGRFLLKHLPGPTGSEGVIKIGDDKVGVIRAFENELVVLVDDGDLSHENVWAIANKLVQDIQSPQWTTLSSYVPAMYIAKAKSSHLDPPVRFISSSSSSQKTEVQGAERYDPPNYISGLAGAFLTLSALPTTSLQSTTTILLPLPFSRLAISYLSTPLSSSSPFIASLLKGRRSQWTEDDDEPYSAPGMGRVRGARHGHVAGEGVGMYT</sequence>
<dbReference type="OrthoDB" id="2595969at2759"/>
<dbReference type="Proteomes" id="UP000094065">
    <property type="component" value="Unassembled WGS sequence"/>
</dbReference>
<evidence type="ECO:0000313" key="3">
    <source>
        <dbReference type="Proteomes" id="UP000094065"/>
    </source>
</evidence>
<dbReference type="GeneID" id="30156139"/>
<evidence type="ECO:0000313" key="2">
    <source>
        <dbReference type="EMBL" id="ODN77680.1"/>
    </source>
</evidence>
<protein>
    <submittedName>
        <fullName evidence="2">Uncharacterized protein</fullName>
    </submittedName>
</protein>
<dbReference type="EMBL" id="AWGJ01000007">
    <property type="protein sequence ID" value="ODN77680.1"/>
    <property type="molecule type" value="Genomic_DNA"/>
</dbReference>
<dbReference type="RefSeq" id="XP_018992916.1">
    <property type="nucleotide sequence ID" value="XM_019138973.1"/>
</dbReference>
<gene>
    <name evidence="2" type="ORF">L202_04830</name>
</gene>
<evidence type="ECO:0000256" key="1">
    <source>
        <dbReference type="SAM" id="MobiDB-lite"/>
    </source>
</evidence>